<dbReference type="Proteomes" id="UP000562027">
    <property type="component" value="Unassembled WGS sequence"/>
</dbReference>
<evidence type="ECO:0000313" key="10">
    <source>
        <dbReference type="Proteomes" id="UP000562027"/>
    </source>
</evidence>
<dbReference type="GO" id="GO:0000156">
    <property type="term" value="F:phosphorelay response regulator activity"/>
    <property type="evidence" value="ECO:0007669"/>
    <property type="project" value="TreeGrafter"/>
</dbReference>
<evidence type="ECO:0000256" key="3">
    <source>
        <dbReference type="ARBA" id="ARBA00023015"/>
    </source>
</evidence>
<accession>A0A840L900</accession>
<dbReference type="Pfam" id="PF00072">
    <property type="entry name" value="Response_reg"/>
    <property type="match status" value="1"/>
</dbReference>
<dbReference type="EMBL" id="JACHLP010000002">
    <property type="protein sequence ID" value="MBB4842609.1"/>
    <property type="molecule type" value="Genomic_DNA"/>
</dbReference>
<keyword evidence="5" id="KW-0804">Transcription</keyword>
<dbReference type="Pfam" id="PF12833">
    <property type="entry name" value="HTH_18"/>
    <property type="match status" value="1"/>
</dbReference>
<dbReference type="InterPro" id="IPR001789">
    <property type="entry name" value="Sig_transdc_resp-reg_receiver"/>
</dbReference>
<dbReference type="PANTHER" id="PTHR48111">
    <property type="entry name" value="REGULATOR OF RPOS"/>
    <property type="match status" value="1"/>
</dbReference>
<dbReference type="SMART" id="SM00342">
    <property type="entry name" value="HTH_ARAC"/>
    <property type="match status" value="1"/>
</dbReference>
<comment type="caution">
    <text evidence="9">The sequence shown here is derived from an EMBL/GenBank/DDBJ whole genome shotgun (WGS) entry which is preliminary data.</text>
</comment>
<dbReference type="PRINTS" id="PR00032">
    <property type="entry name" value="HTHARAC"/>
</dbReference>
<dbReference type="PANTHER" id="PTHR48111:SF1">
    <property type="entry name" value="TWO-COMPONENT RESPONSE REGULATOR ORR33"/>
    <property type="match status" value="1"/>
</dbReference>
<dbReference type="GO" id="GO:0032993">
    <property type="term" value="C:protein-DNA complex"/>
    <property type="evidence" value="ECO:0007669"/>
    <property type="project" value="TreeGrafter"/>
</dbReference>
<dbReference type="GO" id="GO:0003700">
    <property type="term" value="F:DNA-binding transcription factor activity"/>
    <property type="evidence" value="ECO:0007669"/>
    <property type="project" value="InterPro"/>
</dbReference>
<dbReference type="PROSITE" id="PS00041">
    <property type="entry name" value="HTH_ARAC_FAMILY_1"/>
    <property type="match status" value="1"/>
</dbReference>
<dbReference type="SMART" id="SM00448">
    <property type="entry name" value="REC"/>
    <property type="match status" value="1"/>
</dbReference>
<keyword evidence="4 9" id="KW-0238">DNA-binding</keyword>
<dbReference type="InterPro" id="IPR018060">
    <property type="entry name" value="HTH_AraC"/>
</dbReference>
<dbReference type="InterPro" id="IPR039420">
    <property type="entry name" value="WalR-like"/>
</dbReference>
<dbReference type="Gene3D" id="3.40.50.2300">
    <property type="match status" value="1"/>
</dbReference>
<dbReference type="InterPro" id="IPR018062">
    <property type="entry name" value="HTH_AraC-typ_CS"/>
</dbReference>
<dbReference type="GO" id="GO:0000976">
    <property type="term" value="F:transcription cis-regulatory region binding"/>
    <property type="evidence" value="ECO:0007669"/>
    <property type="project" value="TreeGrafter"/>
</dbReference>
<dbReference type="SUPFAM" id="SSF52172">
    <property type="entry name" value="CheY-like"/>
    <property type="match status" value="1"/>
</dbReference>
<proteinExistence type="predicted"/>
<feature type="modified residue" description="4-aspartylphosphate" evidence="6">
    <location>
        <position position="55"/>
    </location>
</feature>
<evidence type="ECO:0000256" key="4">
    <source>
        <dbReference type="ARBA" id="ARBA00023125"/>
    </source>
</evidence>
<feature type="domain" description="Response regulatory" evidence="8">
    <location>
        <begin position="7"/>
        <end position="122"/>
    </location>
</feature>
<protein>
    <submittedName>
        <fullName evidence="9">DNA-binding response OmpR family regulator</fullName>
    </submittedName>
</protein>
<dbReference type="GO" id="GO:0005829">
    <property type="term" value="C:cytosol"/>
    <property type="evidence" value="ECO:0007669"/>
    <property type="project" value="TreeGrafter"/>
</dbReference>
<evidence type="ECO:0000259" key="7">
    <source>
        <dbReference type="PROSITE" id="PS01124"/>
    </source>
</evidence>
<dbReference type="RefSeq" id="WP_221439478.1">
    <property type="nucleotide sequence ID" value="NZ_JACHLP010000002.1"/>
</dbReference>
<keyword evidence="3" id="KW-0805">Transcription regulation</keyword>
<keyword evidence="2" id="KW-0902">Two-component regulatory system</keyword>
<sequence length="259" mass="28373">MIPTAPLILMIDDQPEELRQLADLLRKDYRLTSADSGHGGLQRAQALQPALILLDLNLPDMDGLATCGLLKADPLTAQIPVIFLSADNSPERRVQGLTHGGVDYIGKPFMPDEVQARVRVHLHLQQRLRQAEQGLQTANAATPRNPNELLMQGAVQYIRDNLAQLPSVADVARKIGLSEKRLLALFREQLGLTVSGFISDERVRTGQRLLGDTAMSIHDIASTVGFQNAGNFATAFRERFGVTPLAYRQTARDAATPNP</sequence>
<keyword evidence="10" id="KW-1185">Reference proteome</keyword>
<evidence type="ECO:0000256" key="2">
    <source>
        <dbReference type="ARBA" id="ARBA00023012"/>
    </source>
</evidence>
<dbReference type="InterPro" id="IPR020449">
    <property type="entry name" value="Tscrpt_reg_AraC-type_HTH"/>
</dbReference>
<dbReference type="InterPro" id="IPR011006">
    <property type="entry name" value="CheY-like_superfamily"/>
</dbReference>
<keyword evidence="1 6" id="KW-0597">Phosphoprotein</keyword>
<dbReference type="SUPFAM" id="SSF46689">
    <property type="entry name" value="Homeodomain-like"/>
    <property type="match status" value="2"/>
</dbReference>
<dbReference type="InterPro" id="IPR009057">
    <property type="entry name" value="Homeodomain-like_sf"/>
</dbReference>
<evidence type="ECO:0000313" key="9">
    <source>
        <dbReference type="EMBL" id="MBB4842609.1"/>
    </source>
</evidence>
<name>A0A840L900_9BURK</name>
<dbReference type="Gene3D" id="1.10.10.60">
    <property type="entry name" value="Homeodomain-like"/>
    <property type="match status" value="1"/>
</dbReference>
<evidence type="ECO:0000256" key="5">
    <source>
        <dbReference type="ARBA" id="ARBA00023163"/>
    </source>
</evidence>
<evidence type="ECO:0000259" key="8">
    <source>
        <dbReference type="PROSITE" id="PS50110"/>
    </source>
</evidence>
<dbReference type="PROSITE" id="PS01124">
    <property type="entry name" value="HTH_ARAC_FAMILY_2"/>
    <property type="match status" value="1"/>
</dbReference>
<evidence type="ECO:0000256" key="6">
    <source>
        <dbReference type="PROSITE-ProRule" id="PRU00169"/>
    </source>
</evidence>
<feature type="domain" description="HTH araC/xylS-type" evidence="7">
    <location>
        <begin position="152"/>
        <end position="250"/>
    </location>
</feature>
<organism evidence="9 10">
    <name type="scientific">Roseateles oligotrophus</name>
    <dbReference type="NCBI Taxonomy" id="1769250"/>
    <lineage>
        <taxon>Bacteria</taxon>
        <taxon>Pseudomonadati</taxon>
        <taxon>Pseudomonadota</taxon>
        <taxon>Betaproteobacteria</taxon>
        <taxon>Burkholderiales</taxon>
        <taxon>Sphaerotilaceae</taxon>
        <taxon>Roseateles</taxon>
    </lineage>
</organism>
<dbReference type="PROSITE" id="PS50110">
    <property type="entry name" value="RESPONSE_REGULATORY"/>
    <property type="match status" value="1"/>
</dbReference>
<dbReference type="AlphaFoldDB" id="A0A840L900"/>
<gene>
    <name evidence="9" type="ORF">HNP55_001124</name>
</gene>
<evidence type="ECO:0000256" key="1">
    <source>
        <dbReference type="ARBA" id="ARBA00022553"/>
    </source>
</evidence>
<reference evidence="9 10" key="1">
    <citation type="submission" date="2020-08" db="EMBL/GenBank/DDBJ databases">
        <title>Functional genomics of gut bacteria from endangered species of beetles.</title>
        <authorList>
            <person name="Carlos-Shanley C."/>
        </authorList>
    </citation>
    <scope>NUCLEOTIDE SEQUENCE [LARGE SCALE GENOMIC DNA]</scope>
    <source>
        <strain evidence="9 10">S00239</strain>
    </source>
</reference>